<proteinExistence type="predicted"/>
<organism evidence="1 2">
    <name type="scientific">Pelobates cultripes</name>
    <name type="common">Western spadefoot toad</name>
    <dbReference type="NCBI Taxonomy" id="61616"/>
    <lineage>
        <taxon>Eukaryota</taxon>
        <taxon>Metazoa</taxon>
        <taxon>Chordata</taxon>
        <taxon>Craniata</taxon>
        <taxon>Vertebrata</taxon>
        <taxon>Euteleostomi</taxon>
        <taxon>Amphibia</taxon>
        <taxon>Batrachia</taxon>
        <taxon>Anura</taxon>
        <taxon>Pelobatoidea</taxon>
        <taxon>Pelobatidae</taxon>
        <taxon>Pelobates</taxon>
    </lineage>
</organism>
<dbReference type="EMBL" id="OW240912">
    <property type="protein sequence ID" value="CAH2219796.1"/>
    <property type="molecule type" value="Genomic_DNA"/>
</dbReference>
<dbReference type="Gene3D" id="3.30.70.1820">
    <property type="entry name" value="L1 transposable element, RRM domain"/>
    <property type="match status" value="1"/>
</dbReference>
<gene>
    <name evidence="1" type="ORF">PECUL_23A057923</name>
</gene>
<dbReference type="PANTHER" id="PTHR11505">
    <property type="entry name" value="L1 TRANSPOSABLE ELEMENT-RELATED"/>
    <property type="match status" value="1"/>
</dbReference>
<evidence type="ECO:0000313" key="1">
    <source>
        <dbReference type="EMBL" id="CAH2219796.1"/>
    </source>
</evidence>
<reference evidence="1" key="1">
    <citation type="submission" date="2022-03" db="EMBL/GenBank/DDBJ databases">
        <authorList>
            <person name="Alioto T."/>
            <person name="Alioto T."/>
            <person name="Gomez Garrido J."/>
        </authorList>
    </citation>
    <scope>NUCLEOTIDE SEQUENCE</scope>
</reference>
<dbReference type="InterPro" id="IPR004244">
    <property type="entry name" value="Transposase_22"/>
</dbReference>
<name>A0AAD1VKN8_PELCU</name>
<keyword evidence="2" id="KW-1185">Reference proteome</keyword>
<evidence type="ECO:0000313" key="2">
    <source>
        <dbReference type="Proteomes" id="UP001295444"/>
    </source>
</evidence>
<protein>
    <submittedName>
        <fullName evidence="1">Uncharacterized protein</fullName>
    </submittedName>
</protein>
<dbReference type="Proteomes" id="UP001295444">
    <property type="component" value="Chromosome 01"/>
</dbReference>
<dbReference type="AlphaFoldDB" id="A0AAD1VKN8"/>
<sequence>MEDLIDAHNASTEQIKSLTPQLQQCETKIMDLEDRSRRSNIRMRGIPETVLQADLPSYKHCFFRALVPEIHTDMLFVDRLHRVPKPQQIAASLPRDVLLKAHYFHVKDLLMRRSRTAKDLPAEYSSIKMFSNLSAATLR</sequence>
<accession>A0AAD1VKN8</accession>